<organism evidence="1 2">
    <name type="scientific">Algoriphagus locisalis</name>
    <dbReference type="NCBI Taxonomy" id="305507"/>
    <lineage>
        <taxon>Bacteria</taxon>
        <taxon>Pseudomonadati</taxon>
        <taxon>Bacteroidota</taxon>
        <taxon>Cytophagia</taxon>
        <taxon>Cytophagales</taxon>
        <taxon>Cyclobacteriaceae</taxon>
        <taxon>Algoriphagus</taxon>
    </lineage>
</organism>
<evidence type="ECO:0000313" key="1">
    <source>
        <dbReference type="EMBL" id="SFT46710.1"/>
    </source>
</evidence>
<sequence length="67" mass="7360">MLSRVSGVGRPILRLRSVQVPDVDVKTGDRRRECAPSRYGEAVAVISLSVRSASLLRLLPRALPFSQ</sequence>
<accession>A0A1I6Y8J3</accession>
<dbReference type="AlphaFoldDB" id="A0A1I6Y8J3"/>
<keyword evidence="2" id="KW-1185">Reference proteome</keyword>
<evidence type="ECO:0000313" key="2">
    <source>
        <dbReference type="Proteomes" id="UP000199673"/>
    </source>
</evidence>
<protein>
    <submittedName>
        <fullName evidence="1">Uncharacterized protein</fullName>
    </submittedName>
</protein>
<proteinExistence type="predicted"/>
<reference evidence="2" key="1">
    <citation type="submission" date="2016-10" db="EMBL/GenBank/DDBJ databases">
        <authorList>
            <person name="Varghese N."/>
            <person name="Submissions S."/>
        </authorList>
    </citation>
    <scope>NUCLEOTIDE SEQUENCE [LARGE SCALE GENOMIC DNA]</scope>
    <source>
        <strain evidence="2">DSM 23445</strain>
    </source>
</reference>
<dbReference type="EMBL" id="FPBF01000001">
    <property type="protein sequence ID" value="SFT46710.1"/>
    <property type="molecule type" value="Genomic_DNA"/>
</dbReference>
<dbReference type="Proteomes" id="UP000199673">
    <property type="component" value="Unassembled WGS sequence"/>
</dbReference>
<name>A0A1I6Y8J3_9BACT</name>
<gene>
    <name evidence="1" type="ORF">SAMN04489724_0872</name>
</gene>